<keyword evidence="1" id="KW-1133">Transmembrane helix</keyword>
<organism evidence="2 3">
    <name type="scientific">Rubroshorea leprosula</name>
    <dbReference type="NCBI Taxonomy" id="152421"/>
    <lineage>
        <taxon>Eukaryota</taxon>
        <taxon>Viridiplantae</taxon>
        <taxon>Streptophyta</taxon>
        <taxon>Embryophyta</taxon>
        <taxon>Tracheophyta</taxon>
        <taxon>Spermatophyta</taxon>
        <taxon>Magnoliopsida</taxon>
        <taxon>eudicotyledons</taxon>
        <taxon>Gunneridae</taxon>
        <taxon>Pentapetalae</taxon>
        <taxon>rosids</taxon>
        <taxon>malvids</taxon>
        <taxon>Malvales</taxon>
        <taxon>Dipterocarpaceae</taxon>
        <taxon>Rubroshorea</taxon>
    </lineage>
</organism>
<proteinExistence type="predicted"/>
<feature type="transmembrane region" description="Helical" evidence="1">
    <location>
        <begin position="22"/>
        <end position="47"/>
    </location>
</feature>
<dbReference type="EMBL" id="BPVZ01002784">
    <property type="protein sequence ID" value="GKV54022.1"/>
    <property type="molecule type" value="Genomic_DNA"/>
</dbReference>
<comment type="caution">
    <text evidence="2">The sequence shown here is derived from an EMBL/GenBank/DDBJ whole genome shotgun (WGS) entry which is preliminary data.</text>
</comment>
<dbReference type="Proteomes" id="UP001054252">
    <property type="component" value="Unassembled WGS sequence"/>
</dbReference>
<protein>
    <submittedName>
        <fullName evidence="2">Uncharacterized protein</fullName>
    </submittedName>
</protein>
<evidence type="ECO:0000313" key="2">
    <source>
        <dbReference type="EMBL" id="GKV54022.1"/>
    </source>
</evidence>
<keyword evidence="3" id="KW-1185">Reference proteome</keyword>
<keyword evidence="1" id="KW-0812">Transmembrane</keyword>
<feature type="non-terminal residue" evidence="2">
    <location>
        <position position="85"/>
    </location>
</feature>
<accession>A0AAV5MWM9</accession>
<sequence length="85" mass="9500">MENEEAISNITSPSNQPSNRPIINLLLGVSLLLISLFCVSTLLSYCLNWLKLRTLLRSSLDDTDGRDVRIDVTHHLPEEAADHAE</sequence>
<gene>
    <name evidence="2" type="ORF">SLEP1_g60532</name>
</gene>
<evidence type="ECO:0000313" key="3">
    <source>
        <dbReference type="Proteomes" id="UP001054252"/>
    </source>
</evidence>
<reference evidence="2 3" key="1">
    <citation type="journal article" date="2021" name="Commun. Biol.">
        <title>The genome of Shorea leprosula (Dipterocarpaceae) highlights the ecological relevance of drought in aseasonal tropical rainforests.</title>
        <authorList>
            <person name="Ng K.K.S."/>
            <person name="Kobayashi M.J."/>
            <person name="Fawcett J.A."/>
            <person name="Hatakeyama M."/>
            <person name="Paape T."/>
            <person name="Ng C.H."/>
            <person name="Ang C.C."/>
            <person name="Tnah L.H."/>
            <person name="Lee C.T."/>
            <person name="Nishiyama T."/>
            <person name="Sese J."/>
            <person name="O'Brien M.J."/>
            <person name="Copetti D."/>
            <person name="Mohd Noor M.I."/>
            <person name="Ong R.C."/>
            <person name="Putra M."/>
            <person name="Sireger I.Z."/>
            <person name="Indrioko S."/>
            <person name="Kosugi Y."/>
            <person name="Izuno A."/>
            <person name="Isagi Y."/>
            <person name="Lee S.L."/>
            <person name="Shimizu K.K."/>
        </authorList>
    </citation>
    <scope>NUCLEOTIDE SEQUENCE [LARGE SCALE GENOMIC DNA]</scope>
    <source>
        <strain evidence="2">214</strain>
    </source>
</reference>
<keyword evidence="1" id="KW-0472">Membrane</keyword>
<name>A0AAV5MWM9_9ROSI</name>
<dbReference type="AlphaFoldDB" id="A0AAV5MWM9"/>
<evidence type="ECO:0000256" key="1">
    <source>
        <dbReference type="SAM" id="Phobius"/>
    </source>
</evidence>